<dbReference type="GO" id="GO:0005886">
    <property type="term" value="C:plasma membrane"/>
    <property type="evidence" value="ECO:0007669"/>
    <property type="project" value="UniProtKB-SubCell"/>
</dbReference>
<evidence type="ECO:0000256" key="4">
    <source>
        <dbReference type="ARBA" id="ARBA00022692"/>
    </source>
</evidence>
<dbReference type="PANTHER" id="PTHR33567">
    <property type="entry name" value="CHROMATE ION TRANSPORTER (EUROFUNG)"/>
    <property type="match status" value="1"/>
</dbReference>
<feature type="transmembrane region" description="Helical" evidence="8">
    <location>
        <begin position="178"/>
        <end position="195"/>
    </location>
</feature>
<dbReference type="Proteomes" id="UP000319094">
    <property type="component" value="Unassembled WGS sequence"/>
</dbReference>
<dbReference type="AlphaFoldDB" id="A0A542Y2X6"/>
<feature type="compositionally biased region" description="Basic and acidic residues" evidence="7">
    <location>
        <begin position="9"/>
        <end position="20"/>
    </location>
</feature>
<comment type="caution">
    <text evidence="9">The sequence shown here is derived from an EMBL/GenBank/DDBJ whole genome shotgun (WGS) entry which is preliminary data.</text>
</comment>
<keyword evidence="4 8" id="KW-0812">Transmembrane</keyword>
<dbReference type="PANTHER" id="PTHR33567:SF3">
    <property type="entry name" value="CHROMATE ION TRANSPORTER (EUROFUNG)"/>
    <property type="match status" value="1"/>
</dbReference>
<reference evidence="9 10" key="1">
    <citation type="submission" date="2019-06" db="EMBL/GenBank/DDBJ databases">
        <title>Sequencing the genomes of 1000 actinobacteria strains.</title>
        <authorList>
            <person name="Klenk H.-P."/>
        </authorList>
    </citation>
    <scope>NUCLEOTIDE SEQUENCE [LARGE SCALE GENOMIC DNA]</scope>
    <source>
        <strain evidence="9 10">DSM 8803</strain>
    </source>
</reference>
<evidence type="ECO:0000256" key="5">
    <source>
        <dbReference type="ARBA" id="ARBA00022989"/>
    </source>
</evidence>
<feature type="transmembrane region" description="Helical" evidence="8">
    <location>
        <begin position="118"/>
        <end position="141"/>
    </location>
</feature>
<feature type="transmembrane region" description="Helical" evidence="8">
    <location>
        <begin position="364"/>
        <end position="389"/>
    </location>
</feature>
<dbReference type="InterPro" id="IPR003370">
    <property type="entry name" value="Chromate_transpt"/>
</dbReference>
<dbReference type="PIRSF" id="PIRSF004810">
    <property type="entry name" value="ChrA"/>
    <property type="match status" value="1"/>
</dbReference>
<keyword evidence="10" id="KW-1185">Reference proteome</keyword>
<evidence type="ECO:0000256" key="8">
    <source>
        <dbReference type="SAM" id="Phobius"/>
    </source>
</evidence>
<dbReference type="GO" id="GO:0015109">
    <property type="term" value="F:chromate transmembrane transporter activity"/>
    <property type="evidence" value="ECO:0007669"/>
    <property type="project" value="InterPro"/>
</dbReference>
<keyword evidence="6 8" id="KW-0472">Membrane</keyword>
<feature type="transmembrane region" description="Helical" evidence="8">
    <location>
        <begin position="449"/>
        <end position="467"/>
    </location>
</feature>
<protein>
    <submittedName>
        <fullName evidence="9">Chromate transporter</fullName>
    </submittedName>
</protein>
<dbReference type="InterPro" id="IPR014047">
    <property type="entry name" value="Chr_Tranpt_l_chain"/>
</dbReference>
<dbReference type="NCBIfam" id="TIGR00937">
    <property type="entry name" value="2A51"/>
    <property type="match status" value="1"/>
</dbReference>
<feature type="transmembrane region" description="Helical" evidence="8">
    <location>
        <begin position="401"/>
        <end position="422"/>
    </location>
</feature>
<keyword evidence="3" id="KW-1003">Cell membrane</keyword>
<feature type="compositionally biased region" description="Gly residues" evidence="7">
    <location>
        <begin position="33"/>
        <end position="45"/>
    </location>
</feature>
<feature type="transmembrane region" description="Helical" evidence="8">
    <location>
        <begin position="153"/>
        <end position="171"/>
    </location>
</feature>
<gene>
    <name evidence="9" type="ORF">FB468_0425</name>
</gene>
<name>A0A542Y2X6_9MICO</name>
<organism evidence="9 10">
    <name type="scientific">Leucobacter komagatae</name>
    <dbReference type="NCBI Taxonomy" id="55969"/>
    <lineage>
        <taxon>Bacteria</taxon>
        <taxon>Bacillati</taxon>
        <taxon>Actinomycetota</taxon>
        <taxon>Actinomycetes</taxon>
        <taxon>Micrococcales</taxon>
        <taxon>Microbacteriaceae</taxon>
        <taxon>Leucobacter</taxon>
    </lineage>
</organism>
<sequence>MSPRGRAAQRWEHEVSDRRTRGGKRKGWQMGETGAGASGPSGGRNGSPREVFTAFLKLGLVSFGGPTAHIGYFRSEFVARRKWLSDAAFGELLALCQVLPGPASSQLGLAIGLRRGGAWGAAAAFLGFTAPSVAIMLGFALGAEAFDGPLLRAVTAGLTSVAVAVVAHAVWGMRPALLTGWISWVIAAAALLLVATWGHPAAHPAAIACGAAAGWFWHRVHARGARPVEVEPRGGVGGGGRGGVPVWAGICALAALLAVLVGPPLMLLAVPGGTGVAAGVAGTEASGGLVGLSSLIDTFARAGALVFGGGHAVLPLLESGTVAPGWVAPSDFLAGYGLAQAVPGPMFSFAAYLGAISVVGPGGVLGGLIAVVAIFAPGFLLLVGVLPFWNTLRTRPGLDAAFRGAGAAVMGVLVAALCGPVAAGGLTSWPAAGLAVVTLALLMLRAPSWAVVLLGAGAGIGAFALGVSL</sequence>
<dbReference type="Pfam" id="PF02417">
    <property type="entry name" value="Chromate_transp"/>
    <property type="match status" value="2"/>
</dbReference>
<evidence type="ECO:0000256" key="7">
    <source>
        <dbReference type="SAM" id="MobiDB-lite"/>
    </source>
</evidence>
<evidence type="ECO:0000256" key="3">
    <source>
        <dbReference type="ARBA" id="ARBA00022475"/>
    </source>
</evidence>
<evidence type="ECO:0000256" key="1">
    <source>
        <dbReference type="ARBA" id="ARBA00004651"/>
    </source>
</evidence>
<evidence type="ECO:0000256" key="2">
    <source>
        <dbReference type="ARBA" id="ARBA00005262"/>
    </source>
</evidence>
<proteinExistence type="inferred from homology"/>
<feature type="transmembrane region" description="Helical" evidence="8">
    <location>
        <begin position="239"/>
        <end position="261"/>
    </location>
</feature>
<dbReference type="EMBL" id="VFON01000001">
    <property type="protein sequence ID" value="TQL42432.1"/>
    <property type="molecule type" value="Genomic_DNA"/>
</dbReference>
<evidence type="ECO:0000313" key="10">
    <source>
        <dbReference type="Proteomes" id="UP000319094"/>
    </source>
</evidence>
<accession>A0A542Y2X6</accession>
<evidence type="ECO:0000313" key="9">
    <source>
        <dbReference type="EMBL" id="TQL42432.1"/>
    </source>
</evidence>
<evidence type="ECO:0000256" key="6">
    <source>
        <dbReference type="ARBA" id="ARBA00023136"/>
    </source>
</evidence>
<comment type="similarity">
    <text evidence="2">Belongs to the chromate ion transporter (CHR) (TC 2.A.51) family.</text>
</comment>
<comment type="subcellular location">
    <subcellularLocation>
        <location evidence="1">Cell membrane</location>
        <topology evidence="1">Multi-pass membrane protein</topology>
    </subcellularLocation>
</comment>
<keyword evidence="5 8" id="KW-1133">Transmembrane helix</keyword>
<feature type="region of interest" description="Disordered" evidence="7">
    <location>
        <begin position="1"/>
        <end position="45"/>
    </location>
</feature>